<proteinExistence type="predicted"/>
<name>A0AAD4CAM7_BOLED</name>
<evidence type="ECO:0000313" key="1">
    <source>
        <dbReference type="EMBL" id="KAF8452804.1"/>
    </source>
</evidence>
<keyword evidence="2" id="KW-1185">Reference proteome</keyword>
<reference evidence="1" key="2">
    <citation type="journal article" date="2020" name="Nat. Commun.">
        <title>Large-scale genome sequencing of mycorrhizal fungi provides insights into the early evolution of symbiotic traits.</title>
        <authorList>
            <person name="Miyauchi S."/>
            <person name="Kiss E."/>
            <person name="Kuo A."/>
            <person name="Drula E."/>
            <person name="Kohler A."/>
            <person name="Sanchez-Garcia M."/>
            <person name="Morin E."/>
            <person name="Andreopoulos B."/>
            <person name="Barry K.W."/>
            <person name="Bonito G."/>
            <person name="Buee M."/>
            <person name="Carver A."/>
            <person name="Chen C."/>
            <person name="Cichocki N."/>
            <person name="Clum A."/>
            <person name="Culley D."/>
            <person name="Crous P.W."/>
            <person name="Fauchery L."/>
            <person name="Girlanda M."/>
            <person name="Hayes R.D."/>
            <person name="Keri Z."/>
            <person name="LaButti K."/>
            <person name="Lipzen A."/>
            <person name="Lombard V."/>
            <person name="Magnuson J."/>
            <person name="Maillard F."/>
            <person name="Murat C."/>
            <person name="Nolan M."/>
            <person name="Ohm R.A."/>
            <person name="Pangilinan J."/>
            <person name="Pereira M.F."/>
            <person name="Perotto S."/>
            <person name="Peter M."/>
            <person name="Pfister S."/>
            <person name="Riley R."/>
            <person name="Sitrit Y."/>
            <person name="Stielow J.B."/>
            <person name="Szollosi G."/>
            <person name="Zifcakova L."/>
            <person name="Stursova M."/>
            <person name="Spatafora J.W."/>
            <person name="Tedersoo L."/>
            <person name="Vaario L.M."/>
            <person name="Yamada A."/>
            <person name="Yan M."/>
            <person name="Wang P."/>
            <person name="Xu J."/>
            <person name="Bruns T."/>
            <person name="Baldrian P."/>
            <person name="Vilgalys R."/>
            <person name="Dunand C."/>
            <person name="Henrissat B."/>
            <person name="Grigoriev I.V."/>
            <person name="Hibbett D."/>
            <person name="Nagy L.G."/>
            <person name="Martin F.M."/>
        </authorList>
    </citation>
    <scope>NUCLEOTIDE SEQUENCE</scope>
    <source>
        <strain evidence="1">BED1</strain>
    </source>
</reference>
<accession>A0AAD4CAM7</accession>
<dbReference type="Proteomes" id="UP001194468">
    <property type="component" value="Unassembled WGS sequence"/>
</dbReference>
<comment type="caution">
    <text evidence="1">The sequence shown here is derived from an EMBL/GenBank/DDBJ whole genome shotgun (WGS) entry which is preliminary data.</text>
</comment>
<protein>
    <submittedName>
        <fullName evidence="1">Uncharacterized protein</fullName>
    </submittedName>
</protein>
<dbReference type="EMBL" id="WHUW01000001">
    <property type="protein sequence ID" value="KAF8452804.1"/>
    <property type="molecule type" value="Genomic_DNA"/>
</dbReference>
<reference evidence="1" key="1">
    <citation type="submission" date="2019-10" db="EMBL/GenBank/DDBJ databases">
        <authorList>
            <consortium name="DOE Joint Genome Institute"/>
            <person name="Kuo A."/>
            <person name="Miyauchi S."/>
            <person name="Kiss E."/>
            <person name="Drula E."/>
            <person name="Kohler A."/>
            <person name="Sanchez-Garcia M."/>
            <person name="Andreopoulos B."/>
            <person name="Barry K.W."/>
            <person name="Bonito G."/>
            <person name="Buee M."/>
            <person name="Carver A."/>
            <person name="Chen C."/>
            <person name="Cichocki N."/>
            <person name="Clum A."/>
            <person name="Culley D."/>
            <person name="Crous P.W."/>
            <person name="Fauchery L."/>
            <person name="Girlanda M."/>
            <person name="Hayes R."/>
            <person name="Keri Z."/>
            <person name="LaButti K."/>
            <person name="Lipzen A."/>
            <person name="Lombard V."/>
            <person name="Magnuson J."/>
            <person name="Maillard F."/>
            <person name="Morin E."/>
            <person name="Murat C."/>
            <person name="Nolan M."/>
            <person name="Ohm R."/>
            <person name="Pangilinan J."/>
            <person name="Pereira M."/>
            <person name="Perotto S."/>
            <person name="Peter M."/>
            <person name="Riley R."/>
            <person name="Sitrit Y."/>
            <person name="Stielow B."/>
            <person name="Szollosi G."/>
            <person name="Zifcakova L."/>
            <person name="Stursova M."/>
            <person name="Spatafora J.W."/>
            <person name="Tedersoo L."/>
            <person name="Vaario L.-M."/>
            <person name="Yamada A."/>
            <person name="Yan M."/>
            <person name="Wang P."/>
            <person name="Xu J."/>
            <person name="Bruns T."/>
            <person name="Baldrian P."/>
            <person name="Vilgalys R."/>
            <person name="Henrissat B."/>
            <person name="Grigoriev I.V."/>
            <person name="Hibbett D."/>
            <person name="Nagy L.G."/>
            <person name="Martin F.M."/>
        </authorList>
    </citation>
    <scope>NUCLEOTIDE SEQUENCE</scope>
    <source>
        <strain evidence="1">BED1</strain>
    </source>
</reference>
<sequence>MSASKTVLVPKSKNALEAQNHFTISAMSSLFRSSFGEGFGKRERLAAIRAILRHGAHVDGAHFHMKTPAGLHPAYIGFTPPIPSEELVQCRTDFVEESLNDIFDVVRSIFALGISILIRCPGYDLRPKLTVEKIAVDVYITPHELSWNERVNGDTAMLVQAFCEEFAIPHMSRFVERCNVESLESPLKSQSTYILQAATPVNLRHLSHSAAIRKATNMGAPSRALFHQNQHQATPDLSLAAEFMSQAVRQRRLAEAFLLSADTQAPTTNAHGPSAPGSVLISIGPKTDATLDQFGLGDDLLPHLPTNLSCALRTDLTDPILLAAVVCFF</sequence>
<organism evidence="1 2">
    <name type="scientific">Boletus edulis BED1</name>
    <dbReference type="NCBI Taxonomy" id="1328754"/>
    <lineage>
        <taxon>Eukaryota</taxon>
        <taxon>Fungi</taxon>
        <taxon>Dikarya</taxon>
        <taxon>Basidiomycota</taxon>
        <taxon>Agaricomycotina</taxon>
        <taxon>Agaricomycetes</taxon>
        <taxon>Agaricomycetidae</taxon>
        <taxon>Boletales</taxon>
        <taxon>Boletineae</taxon>
        <taxon>Boletaceae</taxon>
        <taxon>Boletoideae</taxon>
        <taxon>Boletus</taxon>
    </lineage>
</organism>
<evidence type="ECO:0000313" key="2">
    <source>
        <dbReference type="Proteomes" id="UP001194468"/>
    </source>
</evidence>
<dbReference type="AlphaFoldDB" id="A0AAD4CAM7"/>
<gene>
    <name evidence="1" type="ORF">L210DRAFT_962285</name>
</gene>